<dbReference type="NCBIfam" id="NF005559">
    <property type="entry name" value="PRK07231.1"/>
    <property type="match status" value="1"/>
</dbReference>
<evidence type="ECO:0000313" key="4">
    <source>
        <dbReference type="EMBL" id="SVA59889.1"/>
    </source>
</evidence>
<dbReference type="NCBIfam" id="TIGR01830">
    <property type="entry name" value="3oxo_ACP_reduc"/>
    <property type="match status" value="1"/>
</dbReference>
<dbReference type="InterPro" id="IPR050259">
    <property type="entry name" value="SDR"/>
</dbReference>
<dbReference type="PRINTS" id="PR00081">
    <property type="entry name" value="GDHRDH"/>
</dbReference>
<protein>
    <recommendedName>
        <fullName evidence="3">Ketoreductase domain-containing protein</fullName>
    </recommendedName>
</protein>
<dbReference type="PROSITE" id="PS00061">
    <property type="entry name" value="ADH_SHORT"/>
    <property type="match status" value="1"/>
</dbReference>
<dbReference type="InterPro" id="IPR057326">
    <property type="entry name" value="KR_dom"/>
</dbReference>
<gene>
    <name evidence="4" type="ORF">METZ01_LOCUS112743</name>
</gene>
<dbReference type="CDD" id="cd05333">
    <property type="entry name" value="BKR_SDR_c"/>
    <property type="match status" value="1"/>
</dbReference>
<dbReference type="EMBL" id="UINC01013957">
    <property type="protein sequence ID" value="SVA59889.1"/>
    <property type="molecule type" value="Genomic_DNA"/>
</dbReference>
<dbReference type="PANTHER" id="PTHR42879:SF2">
    <property type="entry name" value="3-OXOACYL-[ACYL-CARRIER-PROTEIN] REDUCTASE FABG"/>
    <property type="match status" value="1"/>
</dbReference>
<evidence type="ECO:0000256" key="2">
    <source>
        <dbReference type="ARBA" id="ARBA00023002"/>
    </source>
</evidence>
<dbReference type="PRINTS" id="PR00080">
    <property type="entry name" value="SDRFAMILY"/>
</dbReference>
<dbReference type="GO" id="GO:0006633">
    <property type="term" value="P:fatty acid biosynthetic process"/>
    <property type="evidence" value="ECO:0007669"/>
    <property type="project" value="InterPro"/>
</dbReference>
<dbReference type="Gene3D" id="3.40.50.720">
    <property type="entry name" value="NAD(P)-binding Rossmann-like Domain"/>
    <property type="match status" value="1"/>
</dbReference>
<name>A0A381X567_9ZZZZ</name>
<reference evidence="4" key="1">
    <citation type="submission" date="2018-05" db="EMBL/GenBank/DDBJ databases">
        <authorList>
            <person name="Lanie J.A."/>
            <person name="Ng W.-L."/>
            <person name="Kazmierczak K.M."/>
            <person name="Andrzejewski T.M."/>
            <person name="Davidsen T.M."/>
            <person name="Wayne K.J."/>
            <person name="Tettelin H."/>
            <person name="Glass J.I."/>
            <person name="Rusch D."/>
            <person name="Podicherti R."/>
            <person name="Tsui H.-C.T."/>
            <person name="Winkler M.E."/>
        </authorList>
    </citation>
    <scope>NUCLEOTIDE SEQUENCE</scope>
</reference>
<dbReference type="GO" id="GO:0004316">
    <property type="term" value="F:3-oxoacyl-[acyl-carrier-protein] reductase (NADPH) activity"/>
    <property type="evidence" value="ECO:0007669"/>
    <property type="project" value="InterPro"/>
</dbReference>
<evidence type="ECO:0000256" key="1">
    <source>
        <dbReference type="ARBA" id="ARBA00006484"/>
    </source>
</evidence>
<feature type="domain" description="Ketoreductase" evidence="3">
    <location>
        <begin position="7"/>
        <end position="188"/>
    </location>
</feature>
<dbReference type="FunFam" id="3.40.50.720:FF:000173">
    <property type="entry name" value="3-oxoacyl-[acyl-carrier protein] reductase"/>
    <property type="match status" value="1"/>
</dbReference>
<accession>A0A381X567</accession>
<evidence type="ECO:0000259" key="3">
    <source>
        <dbReference type="SMART" id="SM00822"/>
    </source>
</evidence>
<proteinExistence type="inferred from homology"/>
<dbReference type="AlphaFoldDB" id="A0A381X567"/>
<dbReference type="Pfam" id="PF13561">
    <property type="entry name" value="adh_short_C2"/>
    <property type="match status" value="1"/>
</dbReference>
<dbReference type="PANTHER" id="PTHR42879">
    <property type="entry name" value="3-OXOACYL-(ACYL-CARRIER-PROTEIN) REDUCTASE"/>
    <property type="match status" value="1"/>
</dbReference>
<dbReference type="GO" id="GO:0051287">
    <property type="term" value="F:NAD binding"/>
    <property type="evidence" value="ECO:0007669"/>
    <property type="project" value="InterPro"/>
</dbReference>
<dbReference type="InterPro" id="IPR011284">
    <property type="entry name" value="3oxo_ACP_reduc"/>
</dbReference>
<sequence>MFDLSGKSALVTGASGGIGSAIAHHLHHAGAAVGLSGTRVKALETLAEQLGNRCAVLPCDLGDHEAVGALISRAVEAMGSVDIVVNNAGLTRDNLAMRMKDEDWEQVLAVNLTAAFRLSKAAVRGMMKQRWGRIINITSIVGVAGNSGQTNYAASKAGIIGFSKSLAQEVASRNITVNCLAPGFIQTPMTDILDERQRNTLLAGIPVGRLGVADDIAAGTLYLASKEAAYVTGQTLHINGGMAMI</sequence>
<comment type="similarity">
    <text evidence="1">Belongs to the short-chain dehydrogenases/reductases (SDR) family.</text>
</comment>
<dbReference type="InterPro" id="IPR020904">
    <property type="entry name" value="Sc_DH/Rdtase_CS"/>
</dbReference>
<dbReference type="SMART" id="SM00822">
    <property type="entry name" value="PKS_KR"/>
    <property type="match status" value="1"/>
</dbReference>
<keyword evidence="2" id="KW-0560">Oxidoreductase</keyword>
<dbReference type="InterPro" id="IPR036291">
    <property type="entry name" value="NAD(P)-bd_dom_sf"/>
</dbReference>
<dbReference type="SUPFAM" id="SSF51735">
    <property type="entry name" value="NAD(P)-binding Rossmann-fold domains"/>
    <property type="match status" value="1"/>
</dbReference>
<organism evidence="4">
    <name type="scientific">marine metagenome</name>
    <dbReference type="NCBI Taxonomy" id="408172"/>
    <lineage>
        <taxon>unclassified sequences</taxon>
        <taxon>metagenomes</taxon>
        <taxon>ecological metagenomes</taxon>
    </lineage>
</organism>
<dbReference type="InterPro" id="IPR002347">
    <property type="entry name" value="SDR_fam"/>
</dbReference>
<dbReference type="NCBIfam" id="NF009466">
    <property type="entry name" value="PRK12826.1-2"/>
    <property type="match status" value="1"/>
</dbReference>